<dbReference type="GO" id="GO:0016747">
    <property type="term" value="F:acyltransferase activity, transferring groups other than amino-acyl groups"/>
    <property type="evidence" value="ECO:0007669"/>
    <property type="project" value="InterPro"/>
</dbReference>
<keyword evidence="2" id="KW-0012">Acyltransferase</keyword>
<proteinExistence type="predicted"/>
<evidence type="ECO:0000259" key="4">
    <source>
        <dbReference type="PROSITE" id="PS51186"/>
    </source>
</evidence>
<dbReference type="InterPro" id="IPR000182">
    <property type="entry name" value="GNAT_dom"/>
</dbReference>
<dbReference type="InterPro" id="IPR050832">
    <property type="entry name" value="Bact_Acetyltransf"/>
</dbReference>
<dbReference type="RefSeq" id="WP_152262861.1">
    <property type="nucleotide sequence ID" value="NZ_VOKX01000010.1"/>
</dbReference>
<dbReference type="Gene3D" id="3.40.630.30">
    <property type="match status" value="1"/>
</dbReference>
<dbReference type="InterPro" id="IPR016181">
    <property type="entry name" value="Acyl_CoA_acyltransferase"/>
</dbReference>
<keyword evidence="1 5" id="KW-0808">Transferase</keyword>
<dbReference type="PANTHER" id="PTHR43877:SF2">
    <property type="entry name" value="AMINOALKYLPHOSPHONATE N-ACETYLTRANSFERASE-RELATED"/>
    <property type="match status" value="1"/>
</dbReference>
<organism evidence="5 6">
    <name type="scientific">Streptomyces mobaraensis</name>
    <name type="common">Streptoverticillium mobaraense</name>
    <dbReference type="NCBI Taxonomy" id="35621"/>
    <lineage>
        <taxon>Bacteria</taxon>
        <taxon>Bacillati</taxon>
        <taxon>Actinomycetota</taxon>
        <taxon>Actinomycetes</taxon>
        <taxon>Kitasatosporales</taxon>
        <taxon>Streptomycetaceae</taxon>
        <taxon>Streptomyces</taxon>
    </lineage>
</organism>
<dbReference type="SUPFAM" id="SSF55729">
    <property type="entry name" value="Acyl-CoA N-acyltransferases (Nat)"/>
    <property type="match status" value="1"/>
</dbReference>
<protein>
    <submittedName>
        <fullName evidence="5">GNAT family N-acetyltransferase</fullName>
    </submittedName>
</protein>
<dbReference type="CDD" id="cd04301">
    <property type="entry name" value="NAT_SF"/>
    <property type="match status" value="1"/>
</dbReference>
<feature type="compositionally biased region" description="Polar residues" evidence="3">
    <location>
        <begin position="1"/>
        <end position="11"/>
    </location>
</feature>
<keyword evidence="6" id="KW-1185">Reference proteome</keyword>
<sequence length="189" mass="20656">MTTTRPTTGTHADTDPSRPPTPTPLTVTPHPVASPEAALVLRAYLTDVADRWYLLHHGRTTTPEEVERHLAEDPSDDLVPPGGVFLLARLGGEPAGCAGLRRLDARTAELKRMFVHPERRGRGVGAALLAAVEETARGWGAERVVLETRRDLMEARALYARHGYTAVEPYVHGPYTEVWLGKALDRADG</sequence>
<evidence type="ECO:0000313" key="5">
    <source>
        <dbReference type="EMBL" id="KAB7849196.1"/>
    </source>
</evidence>
<comment type="caution">
    <text evidence="5">The sequence shown here is derived from an EMBL/GenBank/DDBJ whole genome shotgun (WGS) entry which is preliminary data.</text>
</comment>
<evidence type="ECO:0000313" key="6">
    <source>
        <dbReference type="Proteomes" id="UP000327000"/>
    </source>
</evidence>
<dbReference type="OrthoDB" id="3174517at2"/>
<dbReference type="PANTHER" id="PTHR43877">
    <property type="entry name" value="AMINOALKYLPHOSPHONATE N-ACETYLTRANSFERASE-RELATED-RELATED"/>
    <property type="match status" value="1"/>
</dbReference>
<accession>A0A5N5WDA7</accession>
<feature type="domain" description="N-acetyltransferase" evidence="4">
    <location>
        <begin position="39"/>
        <end position="185"/>
    </location>
</feature>
<evidence type="ECO:0000256" key="2">
    <source>
        <dbReference type="ARBA" id="ARBA00023315"/>
    </source>
</evidence>
<gene>
    <name evidence="5" type="ORF">FRZ00_07150</name>
</gene>
<dbReference type="Pfam" id="PF00583">
    <property type="entry name" value="Acetyltransf_1"/>
    <property type="match status" value="1"/>
</dbReference>
<name>A0A5N5WDA7_STRMB</name>
<evidence type="ECO:0000256" key="3">
    <source>
        <dbReference type="SAM" id="MobiDB-lite"/>
    </source>
</evidence>
<feature type="region of interest" description="Disordered" evidence="3">
    <location>
        <begin position="1"/>
        <end position="31"/>
    </location>
</feature>
<dbReference type="Proteomes" id="UP000327000">
    <property type="component" value="Unassembled WGS sequence"/>
</dbReference>
<evidence type="ECO:0000256" key="1">
    <source>
        <dbReference type="ARBA" id="ARBA00022679"/>
    </source>
</evidence>
<reference evidence="5 6" key="1">
    <citation type="journal article" date="2019" name="Microb. Cell Fact.">
        <title>Exploring novel herbicidin analogues by transcriptional regulator overexpression and MS/MS molecular networking.</title>
        <authorList>
            <person name="Shi Y."/>
            <person name="Gu R."/>
            <person name="Li Y."/>
            <person name="Wang X."/>
            <person name="Ren W."/>
            <person name="Li X."/>
            <person name="Wang L."/>
            <person name="Xie Y."/>
            <person name="Hong B."/>
        </authorList>
    </citation>
    <scope>NUCLEOTIDE SEQUENCE [LARGE SCALE GENOMIC DNA]</scope>
    <source>
        <strain evidence="5 6">US-43</strain>
    </source>
</reference>
<dbReference type="AlphaFoldDB" id="A0A5N5WDA7"/>
<dbReference type="EMBL" id="VOKX01000010">
    <property type="protein sequence ID" value="KAB7849196.1"/>
    <property type="molecule type" value="Genomic_DNA"/>
</dbReference>
<dbReference type="PROSITE" id="PS51186">
    <property type="entry name" value="GNAT"/>
    <property type="match status" value="1"/>
</dbReference>